<feature type="domain" description="HTH araC/xylS-type" evidence="5">
    <location>
        <begin position="209"/>
        <end position="310"/>
    </location>
</feature>
<dbReference type="Pfam" id="PF12833">
    <property type="entry name" value="HTH_18"/>
    <property type="match status" value="1"/>
</dbReference>
<organism evidence="6 7">
    <name type="scientific">Derxia gummosa DSM 723</name>
    <dbReference type="NCBI Taxonomy" id="1121388"/>
    <lineage>
        <taxon>Bacteria</taxon>
        <taxon>Pseudomonadati</taxon>
        <taxon>Pseudomonadota</taxon>
        <taxon>Betaproteobacteria</taxon>
        <taxon>Burkholderiales</taxon>
        <taxon>Alcaligenaceae</taxon>
        <taxon>Derxia</taxon>
    </lineage>
</organism>
<dbReference type="InterPro" id="IPR020449">
    <property type="entry name" value="Tscrpt_reg_AraC-type_HTH"/>
</dbReference>
<keyword evidence="2" id="KW-0238">DNA-binding</keyword>
<reference evidence="7" key="2">
    <citation type="journal article" date="1999" name="J. Mol. Evol.">
        <title>Molecular evolution of helix-turn-helix proteins.</title>
        <authorList>
            <person name="Rosinski J.A."/>
            <person name="Atchley W.R."/>
        </authorList>
    </citation>
    <scope>NUCLEOTIDE SEQUENCE</scope>
</reference>
<dbReference type="GO" id="GO:0003700">
    <property type="term" value="F:DNA-binding transcription factor activity"/>
    <property type="evidence" value="ECO:0007669"/>
    <property type="project" value="InterPro"/>
</dbReference>
<keyword evidence="1" id="KW-0805">Transcription regulation</keyword>
<dbReference type="SMART" id="SM00342">
    <property type="entry name" value="HTH_ARAC"/>
    <property type="match status" value="1"/>
</dbReference>
<reference evidence="7" key="3">
    <citation type="journal article" date="2001" name="Curr. Opin. Microbiol.">
        <title>The AraC transcriptional activators.</title>
        <authorList>
            <person name="Martin R.G."/>
            <person name="Rosner J.L."/>
        </authorList>
    </citation>
    <scope>NUCLEOTIDE SEQUENCE</scope>
</reference>
<keyword evidence="3" id="KW-0804">Transcription</keyword>
<evidence type="ECO:0000313" key="7">
    <source>
        <dbReference type="RefSeq" id="WP_051378691.1"/>
    </source>
</evidence>
<reference evidence="7" key="4">
    <citation type="journal article" date="2005" name="FEMS Microbiol. Rev.">
        <title>The many faces of the helix-turn-helix domain: transcription regulation and beyond.</title>
        <authorList>
            <person name="Aravind L."/>
            <person name="Anantharaman V."/>
            <person name="Balaji S."/>
            <person name="Babu M.M."/>
            <person name="Iyer L.M."/>
        </authorList>
    </citation>
    <scope>NUCLEOTIDE SEQUENCE</scope>
</reference>
<evidence type="ECO:0000256" key="1">
    <source>
        <dbReference type="ARBA" id="ARBA00023015"/>
    </source>
</evidence>
<feature type="region of interest" description="Disordered" evidence="4">
    <location>
        <begin position="303"/>
        <end position="332"/>
    </location>
</feature>
<name>A0A8B6X9G8_9BURK</name>
<dbReference type="InterPro" id="IPR009057">
    <property type="entry name" value="Homeodomain-like_sf"/>
</dbReference>
<reference evidence="7" key="1">
    <citation type="journal article" date="1997" name="Microbiol. Mol. Biol. Rev.">
        <title>Arac/XylS family of transcriptional regulators.</title>
        <authorList>
            <person name="Gallegos M.T."/>
            <person name="Schleif R."/>
            <person name="Bairoch A."/>
            <person name="Hofmann K."/>
            <person name="Ramos J.L."/>
        </authorList>
    </citation>
    <scope>NUCLEOTIDE SEQUENCE</scope>
</reference>
<dbReference type="PRINTS" id="PR00032">
    <property type="entry name" value="HTHARAC"/>
</dbReference>
<dbReference type="Proteomes" id="UP000675920">
    <property type="component" value="Unplaced"/>
</dbReference>
<evidence type="ECO:0000256" key="2">
    <source>
        <dbReference type="ARBA" id="ARBA00023125"/>
    </source>
</evidence>
<evidence type="ECO:0000259" key="5">
    <source>
        <dbReference type="PROSITE" id="PS01124"/>
    </source>
</evidence>
<reference evidence="7" key="5">
    <citation type="journal article" date="2021" name="FEMS Microbiol. Rev.">
        <title>An update of the unceasingly growing and diverse AraC/XylS family of transcriptional activators.</title>
        <authorList>
            <person name="Cortes-Avalos D."/>
            <person name="Martinez-Perez N."/>
            <person name="Ortiz-Moncada M.A."/>
            <person name="Juarez-Gonzalez A."/>
            <person name="Banos-Vargas A.A."/>
            <person name="Estrada-de Los Santos P."/>
            <person name="Perez-Rueda E."/>
            <person name="Ibarra J.A."/>
        </authorList>
    </citation>
    <scope>NUCLEOTIDE SEQUENCE</scope>
</reference>
<keyword evidence="6" id="KW-1185">Reference proteome</keyword>
<evidence type="ECO:0000256" key="4">
    <source>
        <dbReference type="SAM" id="MobiDB-lite"/>
    </source>
</evidence>
<evidence type="ECO:0000256" key="3">
    <source>
        <dbReference type="ARBA" id="ARBA00023163"/>
    </source>
</evidence>
<dbReference type="InterPro" id="IPR018060">
    <property type="entry name" value="HTH_AraC"/>
</dbReference>
<dbReference type="Pfam" id="PF14525">
    <property type="entry name" value="AraC_binding_2"/>
    <property type="match status" value="1"/>
</dbReference>
<sequence>MTSAQPQPGRPADPAAWTRQIGRQFFPLDLVPDHDVPFAADARARPLARLRLARIDASAHVASMSRAMCGALPARYLKFVWLERGRASFAQDGRALELDAGQWFSYEASRPYEIRMRDDPRFTVLLFERAAWQARGPDPTARGPRAVDGAAAIALSMLKTALDVGDSLDGASATLVMDQALALLARAANDDGEAGARGGAASGAARLLAEARRLIAARLADPALSPDAIAQALRVSRRTLYNAFAGSGESPQACVQRLRLERCRELLARGELPPGGITALALDHGFSDPAYFARAFRQRFGCTPSAVRGGGPGPGTGTGTGTGAEAGTKRRR</sequence>
<dbReference type="InterPro" id="IPR035418">
    <property type="entry name" value="AraC-bd_2"/>
</dbReference>
<feature type="compositionally biased region" description="Gly residues" evidence="4">
    <location>
        <begin position="308"/>
        <end position="324"/>
    </location>
</feature>
<dbReference type="AlphaFoldDB" id="A0A8B6X9G8"/>
<accession>A0A8B6X9G8</accession>
<dbReference type="InterPro" id="IPR050204">
    <property type="entry name" value="AraC_XylS_family_regulators"/>
</dbReference>
<dbReference type="PANTHER" id="PTHR46796">
    <property type="entry name" value="HTH-TYPE TRANSCRIPTIONAL ACTIVATOR RHAS-RELATED"/>
    <property type="match status" value="1"/>
</dbReference>
<evidence type="ECO:0000313" key="6">
    <source>
        <dbReference type="Proteomes" id="UP000675920"/>
    </source>
</evidence>
<proteinExistence type="predicted"/>
<dbReference type="PROSITE" id="PS01124">
    <property type="entry name" value="HTH_ARAC_FAMILY_2"/>
    <property type="match status" value="1"/>
</dbReference>
<reference evidence="7" key="6">
    <citation type="submission" date="2025-08" db="UniProtKB">
        <authorList>
            <consortium name="RefSeq"/>
        </authorList>
    </citation>
    <scope>IDENTIFICATION</scope>
</reference>
<dbReference type="SUPFAM" id="SSF46689">
    <property type="entry name" value="Homeodomain-like"/>
    <property type="match status" value="1"/>
</dbReference>
<protein>
    <submittedName>
        <fullName evidence="7">AraC family transcriptional regulator</fullName>
    </submittedName>
</protein>
<dbReference type="OrthoDB" id="9178898at2"/>
<dbReference type="PANTHER" id="PTHR46796:SF6">
    <property type="entry name" value="ARAC SUBFAMILY"/>
    <property type="match status" value="1"/>
</dbReference>
<dbReference type="GO" id="GO:0043565">
    <property type="term" value="F:sequence-specific DNA binding"/>
    <property type="evidence" value="ECO:0007669"/>
    <property type="project" value="InterPro"/>
</dbReference>
<dbReference type="RefSeq" id="WP_051378691.1">
    <property type="nucleotide sequence ID" value="NZ_AXWS01000013.1"/>
</dbReference>
<dbReference type="Gene3D" id="1.10.10.60">
    <property type="entry name" value="Homeodomain-like"/>
    <property type="match status" value="1"/>
</dbReference>